<keyword evidence="3" id="KW-1185">Reference proteome</keyword>
<organism evidence="2 3">
    <name type="scientific">Saccharomycopsis crataegensis</name>
    <dbReference type="NCBI Taxonomy" id="43959"/>
    <lineage>
        <taxon>Eukaryota</taxon>
        <taxon>Fungi</taxon>
        <taxon>Dikarya</taxon>
        <taxon>Ascomycota</taxon>
        <taxon>Saccharomycotina</taxon>
        <taxon>Saccharomycetes</taxon>
        <taxon>Saccharomycopsidaceae</taxon>
        <taxon>Saccharomycopsis</taxon>
    </lineage>
</organism>
<dbReference type="EMBL" id="BTFZ01000011">
    <property type="protein sequence ID" value="GMM35744.1"/>
    <property type="molecule type" value="Genomic_DNA"/>
</dbReference>
<dbReference type="AlphaFoldDB" id="A0AAV5QMT0"/>
<dbReference type="Proteomes" id="UP001360560">
    <property type="component" value="Unassembled WGS sequence"/>
</dbReference>
<keyword evidence="1" id="KW-0472">Membrane</keyword>
<proteinExistence type="predicted"/>
<name>A0AAV5QMT0_9ASCO</name>
<dbReference type="GeneID" id="90073719"/>
<sequence>MKPLKSIIFKSDINIYLRFIGKYKKLHKISLSIVYSILWLMTFGIKHAKKLSMQYVPYASYTRPGFMK</sequence>
<reference evidence="2 3" key="1">
    <citation type="journal article" date="2023" name="Elife">
        <title>Identification of key yeast species and microbe-microbe interactions impacting larval growth of Drosophila in the wild.</title>
        <authorList>
            <person name="Mure A."/>
            <person name="Sugiura Y."/>
            <person name="Maeda R."/>
            <person name="Honda K."/>
            <person name="Sakurai N."/>
            <person name="Takahashi Y."/>
            <person name="Watada M."/>
            <person name="Katoh T."/>
            <person name="Gotoh A."/>
            <person name="Gotoh Y."/>
            <person name="Taniguchi I."/>
            <person name="Nakamura K."/>
            <person name="Hayashi T."/>
            <person name="Katayama T."/>
            <person name="Uemura T."/>
            <person name="Hattori Y."/>
        </authorList>
    </citation>
    <scope>NUCLEOTIDE SEQUENCE [LARGE SCALE GENOMIC DNA]</scope>
    <source>
        <strain evidence="2 3">SC-9</strain>
    </source>
</reference>
<dbReference type="RefSeq" id="XP_064852740.1">
    <property type="nucleotide sequence ID" value="XM_064996668.1"/>
</dbReference>
<keyword evidence="1" id="KW-0812">Transmembrane</keyword>
<comment type="caution">
    <text evidence="2">The sequence shown here is derived from an EMBL/GenBank/DDBJ whole genome shotgun (WGS) entry which is preliminary data.</text>
</comment>
<gene>
    <name evidence="2" type="ORF">DASC09_030690</name>
</gene>
<evidence type="ECO:0000256" key="1">
    <source>
        <dbReference type="SAM" id="Phobius"/>
    </source>
</evidence>
<protein>
    <submittedName>
        <fullName evidence="2">Uncharacterized protein</fullName>
    </submittedName>
</protein>
<accession>A0AAV5QMT0</accession>
<evidence type="ECO:0000313" key="3">
    <source>
        <dbReference type="Proteomes" id="UP001360560"/>
    </source>
</evidence>
<feature type="transmembrane region" description="Helical" evidence="1">
    <location>
        <begin position="26"/>
        <end position="45"/>
    </location>
</feature>
<evidence type="ECO:0000313" key="2">
    <source>
        <dbReference type="EMBL" id="GMM35744.1"/>
    </source>
</evidence>
<keyword evidence="1" id="KW-1133">Transmembrane helix</keyword>